<feature type="signal peptide" evidence="1">
    <location>
        <begin position="1"/>
        <end position="21"/>
    </location>
</feature>
<proteinExistence type="predicted"/>
<accession>A0A2T0V823</accession>
<organism evidence="2 3">
    <name type="scientific">Vreelandella songnenensis</name>
    <dbReference type="NCBI Taxonomy" id="1176243"/>
    <lineage>
        <taxon>Bacteria</taxon>
        <taxon>Pseudomonadati</taxon>
        <taxon>Pseudomonadota</taxon>
        <taxon>Gammaproteobacteria</taxon>
        <taxon>Oceanospirillales</taxon>
        <taxon>Halomonadaceae</taxon>
        <taxon>Vreelandella</taxon>
    </lineage>
</organism>
<dbReference type="Gene3D" id="3.55.50.30">
    <property type="match status" value="1"/>
</dbReference>
<evidence type="ECO:0000313" key="2">
    <source>
        <dbReference type="EMBL" id="PRY66267.1"/>
    </source>
</evidence>
<evidence type="ECO:0000313" key="3">
    <source>
        <dbReference type="Proteomes" id="UP000237647"/>
    </source>
</evidence>
<dbReference type="EMBL" id="PVTK01000001">
    <property type="protein sequence ID" value="PRY66267.1"/>
    <property type="molecule type" value="Genomic_DNA"/>
</dbReference>
<sequence>MKYRYTAALLLSTLFALPAYAACQSDAVDYDFPAQRLDEALQQLAHRSGCFINTDLTRIADEQAPALSGTYRPEEALWELLKGTGWEGYPTDEGLEVSEREQAWVKARTQALREAVEKRDTLSEDERKAYLEELASLEQSVTELAREQGFISAGEHASYERSLNELAESLETDDQA</sequence>
<dbReference type="RefSeq" id="WP_106373253.1">
    <property type="nucleotide sequence ID" value="NZ_PVTK01000001.1"/>
</dbReference>
<evidence type="ECO:0008006" key="4">
    <source>
        <dbReference type="Google" id="ProtNLM"/>
    </source>
</evidence>
<protein>
    <recommendedName>
        <fullName evidence="4">Secretin/TonB short N-terminal domain-containing protein</fullName>
    </recommendedName>
</protein>
<comment type="caution">
    <text evidence="2">The sequence shown here is derived from an EMBL/GenBank/DDBJ whole genome shotgun (WGS) entry which is preliminary data.</text>
</comment>
<name>A0A2T0V823_9GAMM</name>
<dbReference type="OrthoDB" id="7284533at2"/>
<dbReference type="AlphaFoldDB" id="A0A2T0V823"/>
<reference evidence="2 3" key="1">
    <citation type="submission" date="2018-03" db="EMBL/GenBank/DDBJ databases">
        <title>Genomic Encyclopedia of Type Strains, Phase III (KMG-III): the genomes of soil and plant-associated and newly described type strains.</title>
        <authorList>
            <person name="Whitman W."/>
        </authorList>
    </citation>
    <scope>NUCLEOTIDE SEQUENCE [LARGE SCALE GENOMIC DNA]</scope>
    <source>
        <strain evidence="2 3">CGMCC 1.12152</strain>
    </source>
</reference>
<evidence type="ECO:0000256" key="1">
    <source>
        <dbReference type="SAM" id="SignalP"/>
    </source>
</evidence>
<keyword evidence="1" id="KW-0732">Signal</keyword>
<dbReference type="Proteomes" id="UP000237647">
    <property type="component" value="Unassembled WGS sequence"/>
</dbReference>
<keyword evidence="3" id="KW-1185">Reference proteome</keyword>
<feature type="chain" id="PRO_5015749590" description="Secretin/TonB short N-terminal domain-containing protein" evidence="1">
    <location>
        <begin position="22"/>
        <end position="176"/>
    </location>
</feature>
<gene>
    <name evidence="2" type="ORF">B0H98_101245</name>
</gene>